<organism evidence="1 2">
    <name type="scientific">Achromobacter veterisilvae</name>
    <dbReference type="NCBI Taxonomy" id="2069367"/>
    <lineage>
        <taxon>Bacteria</taxon>
        <taxon>Pseudomonadati</taxon>
        <taxon>Pseudomonadota</taxon>
        <taxon>Betaproteobacteria</taxon>
        <taxon>Burkholderiales</taxon>
        <taxon>Alcaligenaceae</taxon>
        <taxon>Achromobacter</taxon>
    </lineage>
</organism>
<dbReference type="RefSeq" id="WP_279636184.1">
    <property type="nucleotide sequence ID" value="NZ_UFQC01000006.1"/>
</dbReference>
<gene>
    <name evidence="1" type="ORF">AVE30378_01430</name>
</gene>
<sequence>MPILGACRIWLAAFLLGLGGGAAAGGQAEFARLLAAAGAKG</sequence>
<dbReference type="EMBL" id="UFQC01000006">
    <property type="protein sequence ID" value="SSW65270.1"/>
    <property type="molecule type" value="Genomic_DNA"/>
</dbReference>
<proteinExistence type="predicted"/>
<protein>
    <submittedName>
        <fullName evidence="1">Uncharacterized protein</fullName>
    </submittedName>
</protein>
<evidence type="ECO:0000313" key="1">
    <source>
        <dbReference type="EMBL" id="SSW65270.1"/>
    </source>
</evidence>
<dbReference type="Proteomes" id="UP000289465">
    <property type="component" value="Unassembled WGS sequence"/>
</dbReference>
<evidence type="ECO:0000313" key="2">
    <source>
        <dbReference type="Proteomes" id="UP000289465"/>
    </source>
</evidence>
<name>A0A446CBP5_9BURK</name>
<accession>A0A446CBP5</accession>
<dbReference type="AlphaFoldDB" id="A0A446CBP5"/>
<reference evidence="1 2" key="1">
    <citation type="submission" date="2018-07" db="EMBL/GenBank/DDBJ databases">
        <authorList>
            <person name="Peeters C."/>
        </authorList>
    </citation>
    <scope>NUCLEOTIDE SEQUENCE [LARGE SCALE GENOMIC DNA]</scope>
    <source>
        <strain evidence="1 2">LMG 30378</strain>
    </source>
</reference>